<feature type="region of interest" description="Disordered" evidence="13">
    <location>
        <begin position="928"/>
        <end position="950"/>
    </location>
</feature>
<gene>
    <name evidence="15" type="ORF">SERLADRAFT_362115</name>
</gene>
<feature type="coiled-coil region" evidence="12">
    <location>
        <begin position="333"/>
        <end position="389"/>
    </location>
</feature>
<keyword evidence="7" id="KW-0067">ATP-binding</keyword>
<dbReference type="GO" id="GO:0030915">
    <property type="term" value="C:Smc5-Smc6 complex"/>
    <property type="evidence" value="ECO:0007669"/>
    <property type="project" value="TreeGrafter"/>
</dbReference>
<reference evidence="15" key="1">
    <citation type="submission" date="2011-04" db="EMBL/GenBank/DDBJ databases">
        <title>Evolution of plant cell wall degrading machinery underlies the functional diversity of forest fungi.</title>
        <authorList>
            <consortium name="US DOE Joint Genome Institute (JGI-PGF)"/>
            <person name="Eastwood D.C."/>
            <person name="Floudas D."/>
            <person name="Binder M."/>
            <person name="Majcherczyk A."/>
            <person name="Schneider P."/>
            <person name="Aerts A."/>
            <person name="Asiegbu F.O."/>
            <person name="Baker S.E."/>
            <person name="Barry K."/>
            <person name="Bendiksby M."/>
            <person name="Blumentritt M."/>
            <person name="Coutinho P.M."/>
            <person name="Cullen D."/>
            <person name="Cullen D."/>
            <person name="Gathman A."/>
            <person name="Goodell B."/>
            <person name="Henrissat B."/>
            <person name="Ihrmark K."/>
            <person name="Kauserud H."/>
            <person name="Kohler A."/>
            <person name="LaButti K."/>
            <person name="Lapidus A."/>
            <person name="Lavin J.L."/>
            <person name="Lee Y.-H."/>
            <person name="Lindquist E."/>
            <person name="Lilly W."/>
            <person name="Lucas S."/>
            <person name="Morin E."/>
            <person name="Murat C."/>
            <person name="Oguiza J.A."/>
            <person name="Park J."/>
            <person name="Pisabarro A.G."/>
            <person name="Riley R."/>
            <person name="Rosling A."/>
            <person name="Salamov A."/>
            <person name="Schmidt O."/>
            <person name="Schmutz J."/>
            <person name="Skrede I."/>
            <person name="Stenlid J."/>
            <person name="Wiebenga A."/>
            <person name="Xie X."/>
            <person name="Kues U."/>
            <person name="Hibbett D.S."/>
            <person name="Hoffmeister D."/>
            <person name="Hogberg N."/>
            <person name="Martin F."/>
            <person name="Grigoriev I.V."/>
            <person name="Watkinson S.C."/>
        </authorList>
    </citation>
    <scope>NUCLEOTIDE SEQUENCE</scope>
    <source>
        <strain evidence="15">S7.9</strain>
    </source>
</reference>
<evidence type="ECO:0000256" key="5">
    <source>
        <dbReference type="ARBA" id="ARBA00022741"/>
    </source>
</evidence>
<evidence type="ECO:0000256" key="11">
    <source>
        <dbReference type="ARBA" id="ARBA00023242"/>
    </source>
</evidence>
<name>F8NZJ2_SERL9</name>
<dbReference type="RefSeq" id="XP_007319774.1">
    <property type="nucleotide sequence ID" value="XM_007319712.1"/>
</dbReference>
<dbReference type="InterPro" id="IPR027417">
    <property type="entry name" value="P-loop_NTPase"/>
</dbReference>
<feature type="compositionally biased region" description="Polar residues" evidence="13">
    <location>
        <begin position="928"/>
        <end position="937"/>
    </location>
</feature>
<keyword evidence="4" id="KW-0158">Chromosome</keyword>
<sequence>MAKRKVSIESSEQDQLDSSQASKRVRIQNGDDQREVVQSQVSKREKKPAVNGKGKDKAVQEESSDDEGSIHLPQQEQTEEDEKRFEEENGERVRAAIEAKRNTFGGIADHGIIEHIEMHQFMCHRFLSFTFGPQINFIIGHNGSGKSAVLSAITVALGGKATSTGRGNGLKSFIREGQEFRSFFLRGTQLSQLNDEYDACLENINQTTKVLGLKKAALPDLRVTFKEASMRFEEASKAREQKYKADELKKELAWAHVAGKEEDMTKKIEEVAKLKRRLPKIEEEVQNAESNFKAATERVTKLEEELKDIGDIDHLNEKRSDSQDDAKQMDQGLQSTRRAIAGYEARIAEETRRMEVHTQAKRAETNQQLERAKAKVREADDALSVILEQKRAKINEQSTVKNEGLAAEAVKNTAKDRITECQTMITRCRDQEKNSLAPYGRDIKNVLAQVAKMNWYGDVPVGPLGTFVEVKDPKSWAQVLRSTLGGFMTAWACTDARDRQQLKRLLDQSGNSNLMIIISSKDMFDYSSGEPPAGVLTVLRAMDFSDPFVLRILVNQANIERTILARSRLEGQQILDSLGGGGTAWTADGMRVQKYSDGGKSSNKLQEVPRGDSRNMLFTSSNTAMELRDWEENLKAAEGQHLEAQAKSRSLEQTYREYTRTINALTTDEKNALRKQRETKNGYKTLQEEANEELPTDIAGLQSAKEEAEAERDSILEQFTALTRQKDDVNSEQKPLLEEQNRIQGQIDAFKEGRDAVTVKAVAARLQAQNSKKHYTQKLDDEKKKVTDAEEIATQLKEEFANWTTSAEDYCEKVQNPRKADVVKRHLESVQTALKERERRHGATVEEMTVEVNKAKAALDTAEKDLRSLNTLNKALTQSLITRLQKWQEFRRHIALRCKHVFQYHLSNRGYYGKVLFDHINQTLQLKVQTDDQTATQGRDKDPRSLSGGEKSFSTICLLLSLWDSIGCPLRCLDEFDVFMDAVNRRISMRMMIDTANASDKKQYILITPQDMNNIHIGQTVRVHRMTDPERGQATLPFS</sequence>
<evidence type="ECO:0000313" key="15">
    <source>
        <dbReference type="EMBL" id="EGO24012.1"/>
    </source>
</evidence>
<organism>
    <name type="scientific">Serpula lacrymans var. lacrymans (strain S7.9)</name>
    <name type="common">Dry rot fungus</name>
    <dbReference type="NCBI Taxonomy" id="578457"/>
    <lineage>
        <taxon>Eukaryota</taxon>
        <taxon>Fungi</taxon>
        <taxon>Dikarya</taxon>
        <taxon>Basidiomycota</taxon>
        <taxon>Agaricomycotina</taxon>
        <taxon>Agaricomycetes</taxon>
        <taxon>Agaricomycetidae</taxon>
        <taxon>Boletales</taxon>
        <taxon>Coniophorineae</taxon>
        <taxon>Serpulaceae</taxon>
        <taxon>Serpula</taxon>
    </lineage>
</organism>
<dbReference type="GO" id="GO:0003697">
    <property type="term" value="F:single-stranded DNA binding"/>
    <property type="evidence" value="ECO:0007669"/>
    <property type="project" value="TreeGrafter"/>
</dbReference>
<dbReference type="GO" id="GO:0035861">
    <property type="term" value="C:site of double-strand break"/>
    <property type="evidence" value="ECO:0007669"/>
    <property type="project" value="TreeGrafter"/>
</dbReference>
<evidence type="ECO:0000256" key="8">
    <source>
        <dbReference type="ARBA" id="ARBA00023054"/>
    </source>
</evidence>
<evidence type="ECO:0000259" key="14">
    <source>
        <dbReference type="Pfam" id="PF02463"/>
    </source>
</evidence>
<evidence type="ECO:0000256" key="10">
    <source>
        <dbReference type="ARBA" id="ARBA00023204"/>
    </source>
</evidence>
<feature type="domain" description="RecF/RecN/SMC N-terminal" evidence="14">
    <location>
        <begin position="113"/>
        <end position="1014"/>
    </location>
</feature>
<evidence type="ECO:0000256" key="7">
    <source>
        <dbReference type="ARBA" id="ARBA00022840"/>
    </source>
</evidence>
<evidence type="ECO:0000256" key="3">
    <source>
        <dbReference type="ARBA" id="ARBA00006793"/>
    </source>
</evidence>
<evidence type="ECO:0000256" key="9">
    <source>
        <dbReference type="ARBA" id="ARBA00023172"/>
    </source>
</evidence>
<feature type="compositionally biased region" description="Basic and acidic residues" evidence="13">
    <location>
        <begin position="314"/>
        <end position="328"/>
    </location>
</feature>
<dbReference type="Pfam" id="PF02463">
    <property type="entry name" value="SMC_N"/>
    <property type="match status" value="1"/>
</dbReference>
<dbReference type="GO" id="GO:0005524">
    <property type="term" value="F:ATP binding"/>
    <property type="evidence" value="ECO:0007669"/>
    <property type="project" value="UniProtKB-KW"/>
</dbReference>
<dbReference type="EMBL" id="GL945435">
    <property type="protein sequence ID" value="EGO24012.1"/>
    <property type="molecule type" value="Genomic_DNA"/>
</dbReference>
<dbReference type="GO" id="GO:0000724">
    <property type="term" value="P:double-strand break repair via homologous recombination"/>
    <property type="evidence" value="ECO:0007669"/>
    <property type="project" value="TreeGrafter"/>
</dbReference>
<evidence type="ECO:0000256" key="13">
    <source>
        <dbReference type="SAM" id="MobiDB-lite"/>
    </source>
</evidence>
<dbReference type="PANTHER" id="PTHR19306:SF6">
    <property type="entry name" value="STRUCTURAL MAINTENANCE OF CHROMOSOMES PROTEIN 6"/>
    <property type="match status" value="1"/>
</dbReference>
<dbReference type="HOGENOM" id="CLU_009063_0_0_1"/>
<evidence type="ECO:0000256" key="2">
    <source>
        <dbReference type="ARBA" id="ARBA00004286"/>
    </source>
</evidence>
<dbReference type="GO" id="GO:0003684">
    <property type="term" value="F:damaged DNA binding"/>
    <property type="evidence" value="ECO:0007669"/>
    <property type="project" value="TreeGrafter"/>
</dbReference>
<feature type="compositionally biased region" description="Basic and acidic residues" evidence="13">
    <location>
        <begin position="81"/>
        <end position="91"/>
    </location>
</feature>
<keyword evidence="9" id="KW-0233">DNA recombination</keyword>
<comment type="subcellular location">
    <subcellularLocation>
        <location evidence="2">Chromosome</location>
    </subcellularLocation>
    <subcellularLocation>
        <location evidence="1">Nucleus</location>
    </subcellularLocation>
</comment>
<dbReference type="GO" id="GO:0005634">
    <property type="term" value="C:nucleus"/>
    <property type="evidence" value="ECO:0007669"/>
    <property type="project" value="UniProtKB-SubCell"/>
</dbReference>
<feature type="coiled-coil region" evidence="12">
    <location>
        <begin position="845"/>
        <end position="879"/>
    </location>
</feature>
<dbReference type="InterPro" id="IPR003395">
    <property type="entry name" value="RecF/RecN/SMC_N"/>
</dbReference>
<keyword evidence="10" id="KW-0234">DNA repair</keyword>
<evidence type="ECO:0000256" key="1">
    <source>
        <dbReference type="ARBA" id="ARBA00004123"/>
    </source>
</evidence>
<keyword evidence="5" id="KW-0547">Nucleotide-binding</keyword>
<dbReference type="PANTHER" id="PTHR19306">
    <property type="entry name" value="STRUCTURAL MAINTENANCE OF CHROMOSOMES 5,6 SMC5, SMC6"/>
    <property type="match status" value="1"/>
</dbReference>
<feature type="coiled-coil region" evidence="12">
    <location>
        <begin position="772"/>
        <end position="799"/>
    </location>
</feature>
<feature type="region of interest" description="Disordered" evidence="13">
    <location>
        <begin position="314"/>
        <end position="333"/>
    </location>
</feature>
<dbReference type="GeneID" id="18809889"/>
<keyword evidence="6" id="KW-0227">DNA damage</keyword>
<dbReference type="KEGG" id="sla:SERLADRAFT_362115"/>
<proteinExistence type="inferred from homology"/>
<feature type="coiled-coil region" evidence="12">
    <location>
        <begin position="620"/>
        <end position="725"/>
    </location>
</feature>
<protein>
    <recommendedName>
        <fullName evidence="14">RecF/RecN/SMC N-terminal domain-containing protein</fullName>
    </recommendedName>
</protein>
<comment type="similarity">
    <text evidence="3">Belongs to the SMC family. SMC6 subfamily.</text>
</comment>
<dbReference type="OrthoDB" id="10072614at2759"/>
<feature type="region of interest" description="Disordered" evidence="13">
    <location>
        <begin position="1"/>
        <end position="91"/>
    </location>
</feature>
<dbReference type="Proteomes" id="UP000008064">
    <property type="component" value="Unassembled WGS sequence"/>
</dbReference>
<keyword evidence="11" id="KW-0539">Nucleus</keyword>
<evidence type="ECO:0000256" key="12">
    <source>
        <dbReference type="SAM" id="Coils"/>
    </source>
</evidence>
<dbReference type="AlphaFoldDB" id="F8NZJ2"/>
<feature type="coiled-coil region" evidence="12">
    <location>
        <begin position="257"/>
        <end position="305"/>
    </location>
</feature>
<dbReference type="Gene3D" id="3.40.50.300">
    <property type="entry name" value="P-loop containing nucleotide triphosphate hydrolases"/>
    <property type="match status" value="2"/>
</dbReference>
<dbReference type="SUPFAM" id="SSF52540">
    <property type="entry name" value="P-loop containing nucleoside triphosphate hydrolases"/>
    <property type="match status" value="2"/>
</dbReference>
<keyword evidence="8 12" id="KW-0175">Coiled coil</keyword>
<evidence type="ECO:0000256" key="4">
    <source>
        <dbReference type="ARBA" id="ARBA00022454"/>
    </source>
</evidence>
<accession>F8NZJ2</accession>
<evidence type="ECO:0000256" key="6">
    <source>
        <dbReference type="ARBA" id="ARBA00022763"/>
    </source>
</evidence>